<comment type="caution">
    <text evidence="1">The sequence shown here is derived from an EMBL/GenBank/DDBJ whole genome shotgun (WGS) entry which is preliminary data.</text>
</comment>
<evidence type="ECO:0000313" key="2">
    <source>
        <dbReference type="Proteomes" id="UP000315283"/>
    </source>
</evidence>
<dbReference type="EMBL" id="SHBJ01000002">
    <property type="protein sequence ID" value="RZO29184.1"/>
    <property type="molecule type" value="Genomic_DNA"/>
</dbReference>
<evidence type="ECO:0000313" key="1">
    <source>
        <dbReference type="EMBL" id="RZO29184.1"/>
    </source>
</evidence>
<organism evidence="1 2">
    <name type="scientific">SAR86 cluster bacterium</name>
    <dbReference type="NCBI Taxonomy" id="2030880"/>
    <lineage>
        <taxon>Bacteria</taxon>
        <taxon>Pseudomonadati</taxon>
        <taxon>Pseudomonadota</taxon>
        <taxon>Gammaproteobacteria</taxon>
        <taxon>SAR86 cluster</taxon>
    </lineage>
</organism>
<name>A0A520N6R3_9GAMM</name>
<dbReference type="AlphaFoldDB" id="A0A520N6R3"/>
<sequence>MRNFFLIVVVFLSVGILAEGHKPSEKSTKDKYDNNPNHLMDFKECGELKDGIGGLLALNEGIWKEIEMNPENEEKWLEVALVADLAANYSEIYDVFCKDMIAQRMKMRIMADKKKHKHHKKEE</sequence>
<proteinExistence type="predicted"/>
<protein>
    <submittedName>
        <fullName evidence="1">Uncharacterized protein</fullName>
    </submittedName>
</protein>
<dbReference type="Proteomes" id="UP000315283">
    <property type="component" value="Unassembled WGS sequence"/>
</dbReference>
<gene>
    <name evidence="1" type="ORF">EVA97_00445</name>
</gene>
<reference evidence="1 2" key="1">
    <citation type="submission" date="2019-02" db="EMBL/GenBank/DDBJ databases">
        <title>Prokaryotic population dynamics and viral predation in marine succession experiment using metagenomics: the confinement effect.</title>
        <authorList>
            <person name="Haro-Moreno J.M."/>
            <person name="Rodriguez-Valera F."/>
            <person name="Lopez-Perez M."/>
        </authorList>
    </citation>
    <scope>NUCLEOTIDE SEQUENCE [LARGE SCALE GENOMIC DNA]</scope>
    <source>
        <strain evidence="1">MED-G164</strain>
    </source>
</reference>
<accession>A0A520N6R3</accession>